<dbReference type="Pfam" id="PF00378">
    <property type="entry name" value="ECH_1"/>
    <property type="match status" value="1"/>
</dbReference>
<dbReference type="InterPro" id="IPR029045">
    <property type="entry name" value="ClpP/crotonase-like_dom_sf"/>
</dbReference>
<dbReference type="HOGENOM" id="CLU_009834_7_2_11"/>
<gene>
    <name evidence="1" type="ordered locus">AMIS_50360</name>
</gene>
<dbReference type="PANTHER" id="PTHR43459">
    <property type="entry name" value="ENOYL-COA HYDRATASE"/>
    <property type="match status" value="1"/>
</dbReference>
<dbReference type="OrthoDB" id="8452484at2"/>
<dbReference type="EMBL" id="AP012319">
    <property type="protein sequence ID" value="BAL90256.1"/>
    <property type="molecule type" value="Genomic_DNA"/>
</dbReference>
<dbReference type="KEGG" id="ams:AMIS_50360"/>
<reference evidence="1 2" key="1">
    <citation type="submission" date="2012-02" db="EMBL/GenBank/DDBJ databases">
        <title>Complete genome sequence of Actinoplanes missouriensis 431 (= NBRC 102363).</title>
        <authorList>
            <person name="Ohnishi Y."/>
            <person name="Ishikawa J."/>
            <person name="Sekine M."/>
            <person name="Hosoyama A."/>
            <person name="Harada T."/>
            <person name="Narita H."/>
            <person name="Hata T."/>
            <person name="Konno Y."/>
            <person name="Tutikane K."/>
            <person name="Fujita N."/>
            <person name="Horinouchi S."/>
            <person name="Hayakawa M."/>
        </authorList>
    </citation>
    <scope>NUCLEOTIDE SEQUENCE [LARGE SCALE GENOMIC DNA]</scope>
    <source>
        <strain evidence="2">ATCC 14538 / DSM 43046 / CBS 188.64 / JCM 3121 / NBRC 102363 / NCIMB 12654 / NRRL B-3342 / UNCC 431</strain>
    </source>
</reference>
<dbReference type="InterPro" id="IPR001753">
    <property type="entry name" value="Enoyl-CoA_hydra/iso"/>
</dbReference>
<keyword evidence="2" id="KW-1185">Reference proteome</keyword>
<dbReference type="Proteomes" id="UP000007882">
    <property type="component" value="Chromosome"/>
</dbReference>
<accession>I0HB69</accession>
<name>I0HB69_ACTM4</name>
<dbReference type="STRING" id="512565.AMIS_50360"/>
<evidence type="ECO:0000313" key="1">
    <source>
        <dbReference type="EMBL" id="BAL90256.1"/>
    </source>
</evidence>
<dbReference type="Gene3D" id="3.90.226.10">
    <property type="entry name" value="2-enoyl-CoA Hydratase, Chain A, domain 1"/>
    <property type="match status" value="1"/>
</dbReference>
<dbReference type="PANTHER" id="PTHR43459:SF1">
    <property type="entry name" value="EG:BACN32G11.4 PROTEIN"/>
    <property type="match status" value="1"/>
</dbReference>
<dbReference type="SUPFAM" id="SSF52096">
    <property type="entry name" value="ClpP/crotonase"/>
    <property type="match status" value="1"/>
</dbReference>
<protein>
    <submittedName>
        <fullName evidence="1">Putative enoyl-CoA hydratase/isomerase</fullName>
    </submittedName>
</protein>
<dbReference type="PATRIC" id="fig|512565.3.peg.5028"/>
<dbReference type="CDD" id="cd06558">
    <property type="entry name" value="crotonase-like"/>
    <property type="match status" value="1"/>
</dbReference>
<organism evidence="1 2">
    <name type="scientific">Actinoplanes missouriensis (strain ATCC 14538 / DSM 43046 / CBS 188.64 / JCM 3121 / NBRC 102363 / NCIMB 12654 / NRRL B-3342 / UNCC 431)</name>
    <dbReference type="NCBI Taxonomy" id="512565"/>
    <lineage>
        <taxon>Bacteria</taxon>
        <taxon>Bacillati</taxon>
        <taxon>Actinomycetota</taxon>
        <taxon>Actinomycetes</taxon>
        <taxon>Micromonosporales</taxon>
        <taxon>Micromonosporaceae</taxon>
        <taxon>Actinoplanes</taxon>
    </lineage>
</organism>
<dbReference type="NCBIfam" id="NF005496">
    <property type="entry name" value="PRK07110.1"/>
    <property type="match status" value="1"/>
</dbReference>
<keyword evidence="1" id="KW-0413">Isomerase</keyword>
<dbReference type="RefSeq" id="WP_014445145.1">
    <property type="nucleotide sequence ID" value="NC_017093.1"/>
</dbReference>
<evidence type="ECO:0000313" key="2">
    <source>
        <dbReference type="Proteomes" id="UP000007882"/>
    </source>
</evidence>
<sequence length="258" mass="26977">MTAPNPVTAERRGAVLVLTMADRAGRNRITAPMQAGIAAGLASAAENTTVRAVVLAGLPDVFCAGAAMDRMLGPRAQRTEAVSALLRLFSDCPVPVVAAAQGHALGGGLLLALTCDVTVLSDVSRYAANFHQFGFTPVLGATHLVPAAFGTSLGAEMLWTGRSYRGRELAERGAGVVVTGHERVLADAVRIAGRIAQAPRDVLTRTKKLLSGRHRAAEAAAAAEAADHEETITGPEARRRIRALHGQRLAAALDEQER</sequence>
<dbReference type="GO" id="GO:0016853">
    <property type="term" value="F:isomerase activity"/>
    <property type="evidence" value="ECO:0007669"/>
    <property type="project" value="UniProtKB-KW"/>
</dbReference>
<dbReference type="AlphaFoldDB" id="I0HB69"/>
<proteinExistence type="predicted"/>
<dbReference type="eggNOG" id="COG1024">
    <property type="taxonomic scope" value="Bacteria"/>
</dbReference>